<organism evidence="2 3">
    <name type="scientific">Pneumocystis wakefieldiae</name>
    <dbReference type="NCBI Taxonomy" id="38082"/>
    <lineage>
        <taxon>Eukaryota</taxon>
        <taxon>Fungi</taxon>
        <taxon>Dikarya</taxon>
        <taxon>Ascomycota</taxon>
        <taxon>Taphrinomycotina</taxon>
        <taxon>Pneumocystomycetes</taxon>
        <taxon>Pneumocystaceae</taxon>
        <taxon>Pneumocystis</taxon>
    </lineage>
</organism>
<gene>
    <name evidence="2" type="ORF">MERGE_002206</name>
</gene>
<sequence>MDEKEIMPGIFRMSSYLKKLWRKKTALILSSFFGVPFVLPSGSRSAFILMDDALPFSTDKQEKASESGKRDAEMCSCVGRDPYFERSVWFHPVFDFIFPGWEFYRIPRLFPWFFRERGAFDRDEREIRDFEKYRDFLWRLRLFHDEIWKDAFETFEELRTKEIDNEKVFENEDGCNKGKESSWDQSSKKVTSTFSKKMLRTFGDGSYETIEIIKRCFDDGTCETTKYTDSSNGKSAKKGEILDNKVQSPASTYTEESTF</sequence>
<name>A0A899FY12_9ASCO</name>
<evidence type="ECO:0000313" key="3">
    <source>
        <dbReference type="Proteomes" id="UP000663699"/>
    </source>
</evidence>
<feature type="compositionally biased region" description="Polar residues" evidence="1">
    <location>
        <begin position="245"/>
        <end position="259"/>
    </location>
</feature>
<feature type="region of interest" description="Disordered" evidence="1">
    <location>
        <begin position="224"/>
        <end position="259"/>
    </location>
</feature>
<dbReference type="InterPro" id="IPR035187">
    <property type="entry name" value="Mpm1"/>
</dbReference>
<dbReference type="Pfam" id="PF17234">
    <property type="entry name" value="MPM1"/>
    <property type="match status" value="1"/>
</dbReference>
<dbReference type="Proteomes" id="UP000663699">
    <property type="component" value="Chromosome 4"/>
</dbReference>
<keyword evidence="3" id="KW-1185">Reference proteome</keyword>
<accession>A0A899FY12</accession>
<evidence type="ECO:0000256" key="1">
    <source>
        <dbReference type="SAM" id="MobiDB-lite"/>
    </source>
</evidence>
<dbReference type="OrthoDB" id="5335762at2759"/>
<dbReference type="AlphaFoldDB" id="A0A899FY12"/>
<reference evidence="2" key="1">
    <citation type="submission" date="2020-06" db="EMBL/GenBank/DDBJ databases">
        <title>Genomes of multiple members of Pneumocystis genus reveal paths to human pathogen Pneumocystis jirovecii.</title>
        <authorList>
            <person name="Cisse O.H."/>
            <person name="Ma L."/>
            <person name="Dekker J."/>
            <person name="Khil P."/>
            <person name="Jo J."/>
            <person name="Brenchley J."/>
            <person name="Blair R."/>
            <person name="Pahar B."/>
            <person name="Chabe M."/>
            <person name="Van Rompay K.A."/>
            <person name="Keesler R."/>
            <person name="Sukura A."/>
            <person name="Hirsch V."/>
            <person name="Kutty G."/>
            <person name="Liu Y."/>
            <person name="Peng L."/>
            <person name="Chen J."/>
            <person name="Song J."/>
            <person name="Weissenbacher-Lang C."/>
            <person name="Xu J."/>
            <person name="Upham N.S."/>
            <person name="Stajich J.E."/>
            <person name="Cuomo C.A."/>
            <person name="Cushion M.T."/>
            <person name="Kovacs J.A."/>
        </authorList>
    </citation>
    <scope>NUCLEOTIDE SEQUENCE</scope>
    <source>
        <strain evidence="2">2A</strain>
    </source>
</reference>
<dbReference type="EMBL" id="CP054535">
    <property type="protein sequence ID" value="QSL64902.1"/>
    <property type="molecule type" value="Genomic_DNA"/>
</dbReference>
<proteinExistence type="predicted"/>
<feature type="compositionally biased region" description="Polar residues" evidence="1">
    <location>
        <begin position="224"/>
        <end position="234"/>
    </location>
</feature>
<evidence type="ECO:0000313" key="2">
    <source>
        <dbReference type="EMBL" id="QSL64902.1"/>
    </source>
</evidence>
<protein>
    <submittedName>
        <fullName evidence="2">Uncharacterized protein</fullName>
    </submittedName>
</protein>